<protein>
    <recommendedName>
        <fullName evidence="4">Integral membrane protein</fullName>
    </recommendedName>
</protein>
<keyword evidence="1" id="KW-1133">Transmembrane helix</keyword>
<evidence type="ECO:0000313" key="2">
    <source>
        <dbReference type="EMBL" id="GIE39610.1"/>
    </source>
</evidence>
<feature type="transmembrane region" description="Helical" evidence="1">
    <location>
        <begin position="64"/>
        <end position="88"/>
    </location>
</feature>
<feature type="transmembrane region" description="Helical" evidence="1">
    <location>
        <begin position="20"/>
        <end position="44"/>
    </location>
</feature>
<organism evidence="2 3">
    <name type="scientific">Actinoplanes lobatus</name>
    <dbReference type="NCBI Taxonomy" id="113568"/>
    <lineage>
        <taxon>Bacteria</taxon>
        <taxon>Bacillati</taxon>
        <taxon>Actinomycetota</taxon>
        <taxon>Actinomycetes</taxon>
        <taxon>Micromonosporales</taxon>
        <taxon>Micromonosporaceae</taxon>
        <taxon>Actinoplanes</taxon>
    </lineage>
</organism>
<name>A0ABQ4AF26_9ACTN</name>
<accession>A0ABQ4AF26</accession>
<keyword evidence="1" id="KW-0472">Membrane</keyword>
<evidence type="ECO:0008006" key="4">
    <source>
        <dbReference type="Google" id="ProtNLM"/>
    </source>
</evidence>
<dbReference type="Proteomes" id="UP000631312">
    <property type="component" value="Unassembled WGS sequence"/>
</dbReference>
<reference evidence="2 3" key="1">
    <citation type="submission" date="2021-01" db="EMBL/GenBank/DDBJ databases">
        <title>Whole genome shotgun sequence of Actinoplanes lobatus NBRC 12513.</title>
        <authorList>
            <person name="Komaki H."/>
            <person name="Tamura T."/>
        </authorList>
    </citation>
    <scope>NUCLEOTIDE SEQUENCE [LARGE SCALE GENOMIC DNA]</scope>
    <source>
        <strain evidence="2 3">NBRC 12513</strain>
    </source>
</reference>
<evidence type="ECO:0000313" key="3">
    <source>
        <dbReference type="Proteomes" id="UP000631312"/>
    </source>
</evidence>
<feature type="transmembrane region" description="Helical" evidence="1">
    <location>
        <begin position="126"/>
        <end position="148"/>
    </location>
</feature>
<keyword evidence="3" id="KW-1185">Reference proteome</keyword>
<sequence length="172" mass="17149">MRGEHCYVPRMFERNHRGPIVASAVLASAILLVDAVVALLMIMVSGLPLFAAVTDAESGPGSAYSVLAILFGAVLAALSCPAAATMVAGVRTPAAHLTSCVITASVTVGVAGLGALGLRYDLPSQFAIIAGALFVANVAALIMISGLLRPGGNRAAGQDGDNGPIPSASANP</sequence>
<proteinExistence type="predicted"/>
<dbReference type="EMBL" id="BOMP01000034">
    <property type="protein sequence ID" value="GIE39610.1"/>
    <property type="molecule type" value="Genomic_DNA"/>
</dbReference>
<evidence type="ECO:0000256" key="1">
    <source>
        <dbReference type="SAM" id="Phobius"/>
    </source>
</evidence>
<feature type="transmembrane region" description="Helical" evidence="1">
    <location>
        <begin position="100"/>
        <end position="120"/>
    </location>
</feature>
<keyword evidence="1" id="KW-0812">Transmembrane</keyword>
<gene>
    <name evidence="2" type="ORF">Alo02nite_25080</name>
</gene>
<comment type="caution">
    <text evidence="2">The sequence shown here is derived from an EMBL/GenBank/DDBJ whole genome shotgun (WGS) entry which is preliminary data.</text>
</comment>